<evidence type="ECO:0000256" key="4">
    <source>
        <dbReference type="ARBA" id="ARBA00022519"/>
    </source>
</evidence>
<evidence type="ECO:0000256" key="1">
    <source>
        <dbReference type="ARBA" id="ARBA00004429"/>
    </source>
</evidence>
<keyword evidence="6 8" id="KW-1133">Transmembrane helix</keyword>
<dbReference type="AlphaFoldDB" id="A0A3N2PVZ4"/>
<reference evidence="9 10" key="1">
    <citation type="journal article" date="2018" name="Mol. Ecol.">
        <title>The obligate alkalophilic soda-lake fungus Sodiomyces alkalinus has shifted to a protein diet.</title>
        <authorList>
            <person name="Grum-Grzhimaylo A.A."/>
            <person name="Falkoski D.L."/>
            <person name="van den Heuvel J."/>
            <person name="Valero-Jimenez C.A."/>
            <person name="Min B."/>
            <person name="Choi I.G."/>
            <person name="Lipzen A."/>
            <person name="Daum C.G."/>
            <person name="Aanen D.K."/>
            <person name="Tsang A."/>
            <person name="Henrissat B."/>
            <person name="Bilanenko E.N."/>
            <person name="de Vries R.P."/>
            <person name="van Kan J.A.L."/>
            <person name="Grigoriev I.V."/>
            <person name="Debets A.J.M."/>
        </authorList>
    </citation>
    <scope>NUCLEOTIDE SEQUENCE [LARGE SCALE GENOMIC DNA]</scope>
    <source>
        <strain evidence="9 10">F11</strain>
    </source>
</reference>
<protein>
    <submittedName>
        <fullName evidence="9">YeeE/YedE family protein</fullName>
    </submittedName>
</protein>
<evidence type="ECO:0000256" key="5">
    <source>
        <dbReference type="ARBA" id="ARBA00022692"/>
    </source>
</evidence>
<comment type="subcellular location">
    <subcellularLocation>
        <location evidence="1">Cell inner membrane</location>
        <topology evidence="1">Multi-pass membrane protein</topology>
    </subcellularLocation>
</comment>
<evidence type="ECO:0000313" key="10">
    <source>
        <dbReference type="Proteomes" id="UP000272025"/>
    </source>
</evidence>
<proteinExistence type="predicted"/>
<feature type="transmembrane region" description="Helical" evidence="8">
    <location>
        <begin position="113"/>
        <end position="131"/>
    </location>
</feature>
<dbReference type="RefSeq" id="XP_028466471.1">
    <property type="nucleotide sequence ID" value="XM_028615003.1"/>
</dbReference>
<evidence type="ECO:0000256" key="2">
    <source>
        <dbReference type="ARBA" id="ARBA00022448"/>
    </source>
</evidence>
<dbReference type="OrthoDB" id="10254418at2759"/>
<dbReference type="Pfam" id="PF04143">
    <property type="entry name" value="Sulf_transp"/>
    <property type="match status" value="1"/>
</dbReference>
<keyword evidence="7 8" id="KW-0472">Membrane</keyword>
<evidence type="ECO:0000256" key="8">
    <source>
        <dbReference type="SAM" id="Phobius"/>
    </source>
</evidence>
<organism evidence="9 10">
    <name type="scientific">Sodiomyces alkalinus (strain CBS 110278 / VKM F-3762 / F11)</name>
    <name type="common">Alkaliphilic filamentous fungus</name>
    <dbReference type="NCBI Taxonomy" id="1314773"/>
    <lineage>
        <taxon>Eukaryota</taxon>
        <taxon>Fungi</taxon>
        <taxon>Dikarya</taxon>
        <taxon>Ascomycota</taxon>
        <taxon>Pezizomycotina</taxon>
        <taxon>Sordariomycetes</taxon>
        <taxon>Hypocreomycetidae</taxon>
        <taxon>Glomerellales</taxon>
        <taxon>Plectosphaerellaceae</taxon>
        <taxon>Sodiomyces</taxon>
    </lineage>
</organism>
<keyword evidence="5 8" id="KW-0812">Transmembrane</keyword>
<feature type="transmembrane region" description="Helical" evidence="8">
    <location>
        <begin position="79"/>
        <end position="101"/>
    </location>
</feature>
<dbReference type="PANTHER" id="PTHR30574">
    <property type="entry name" value="INNER MEMBRANE PROTEIN YEDE"/>
    <property type="match status" value="1"/>
</dbReference>
<evidence type="ECO:0000256" key="3">
    <source>
        <dbReference type="ARBA" id="ARBA00022475"/>
    </source>
</evidence>
<feature type="transmembrane region" description="Helical" evidence="8">
    <location>
        <begin position="272"/>
        <end position="293"/>
    </location>
</feature>
<dbReference type="STRING" id="1314773.A0A3N2PVZ4"/>
<feature type="transmembrane region" description="Helical" evidence="8">
    <location>
        <begin position="186"/>
        <end position="206"/>
    </location>
</feature>
<feature type="transmembrane region" description="Helical" evidence="8">
    <location>
        <begin position="38"/>
        <end position="58"/>
    </location>
</feature>
<dbReference type="Proteomes" id="UP000272025">
    <property type="component" value="Unassembled WGS sequence"/>
</dbReference>
<evidence type="ECO:0000313" key="9">
    <source>
        <dbReference type="EMBL" id="ROT38665.1"/>
    </source>
</evidence>
<evidence type="ECO:0000256" key="7">
    <source>
        <dbReference type="ARBA" id="ARBA00023136"/>
    </source>
</evidence>
<dbReference type="GO" id="GO:0005886">
    <property type="term" value="C:plasma membrane"/>
    <property type="evidence" value="ECO:0007669"/>
    <property type="project" value="UniProtKB-SubCell"/>
</dbReference>
<feature type="transmembrane region" description="Helical" evidence="8">
    <location>
        <begin position="313"/>
        <end position="331"/>
    </location>
</feature>
<feature type="transmembrane region" description="Helical" evidence="8">
    <location>
        <begin position="159"/>
        <end position="180"/>
    </location>
</feature>
<gene>
    <name evidence="9" type="ORF">SODALDRAFT_378843</name>
</gene>
<keyword evidence="3" id="KW-1003">Cell membrane</keyword>
<keyword evidence="4" id="KW-0997">Cell inner membrane</keyword>
<dbReference type="InterPro" id="IPR007272">
    <property type="entry name" value="Sulf_transp_TsuA/YedE"/>
</dbReference>
<evidence type="ECO:0000256" key="6">
    <source>
        <dbReference type="ARBA" id="ARBA00022989"/>
    </source>
</evidence>
<keyword evidence="2" id="KW-0813">Transport</keyword>
<accession>A0A3N2PVZ4</accession>
<name>A0A3N2PVZ4_SODAK</name>
<sequence length="332" mass="33181">MATTLLSGASFGAALVAAGVHQPAVILGQLKFEDWHMLQTFLAAAASSSLVVVALDKLDVLHPKPRSASRLGLFGPYDGNILGGALQGVGMVLAGACPGTVIPQAAVGLPTGLYALAGTFLGGVAWAGFLGPRLSRCAASAPPEDPRLTVHERAGISRAAGFFAFQAACAAAVYACAQYAPGSHLAVVAPAAGGLFIGVSQLVSMVSRKAMLGVSASYEEAGRLFFWLVRGARDALPSSRNVLFAVGVAGGAWAVQAADPAFAVPAAQGDGLLPVSPLLAVAGGVCLAVGARISGGCTSGHGISGMSMFSTSSFITVASIFGTGALLALLFR</sequence>
<dbReference type="EMBL" id="ML119055">
    <property type="protein sequence ID" value="ROT38665.1"/>
    <property type="molecule type" value="Genomic_DNA"/>
</dbReference>
<dbReference type="PANTHER" id="PTHR30574:SF1">
    <property type="entry name" value="SULPHUR TRANSPORT DOMAIN-CONTAINING PROTEIN"/>
    <property type="match status" value="1"/>
</dbReference>
<keyword evidence="10" id="KW-1185">Reference proteome</keyword>
<dbReference type="GeneID" id="39583480"/>